<reference evidence="2 3" key="1">
    <citation type="submission" date="2015-10" db="EMBL/GenBank/DDBJ databases">
        <title>Full genome of DAOMC 229536 Phialocephala scopiformis, a fungal endophyte of spruce producing the potent anti-insectan compound rugulosin.</title>
        <authorList>
            <consortium name="DOE Joint Genome Institute"/>
            <person name="Walker A.K."/>
            <person name="Frasz S.L."/>
            <person name="Seifert K.A."/>
            <person name="Miller J.D."/>
            <person name="Mondo S.J."/>
            <person name="Labutti K."/>
            <person name="Lipzen A."/>
            <person name="Dockter R."/>
            <person name="Kennedy M."/>
            <person name="Grigoriev I.V."/>
            <person name="Spatafora J.W."/>
        </authorList>
    </citation>
    <scope>NUCLEOTIDE SEQUENCE [LARGE SCALE GENOMIC DNA]</scope>
    <source>
        <strain evidence="2 3">CBS 120377</strain>
    </source>
</reference>
<evidence type="ECO:0000313" key="3">
    <source>
        <dbReference type="Proteomes" id="UP000070700"/>
    </source>
</evidence>
<dbReference type="RefSeq" id="XP_018078759.1">
    <property type="nucleotide sequence ID" value="XM_018205939.1"/>
</dbReference>
<name>A0A194XWK5_MOLSC</name>
<feature type="compositionally biased region" description="Polar residues" evidence="1">
    <location>
        <begin position="25"/>
        <end position="36"/>
    </location>
</feature>
<dbReference type="KEGG" id="psco:LY89DRAFT_22039"/>
<organism evidence="2 3">
    <name type="scientific">Mollisia scopiformis</name>
    <name type="common">Conifer needle endophyte fungus</name>
    <name type="synonym">Phialocephala scopiformis</name>
    <dbReference type="NCBI Taxonomy" id="149040"/>
    <lineage>
        <taxon>Eukaryota</taxon>
        <taxon>Fungi</taxon>
        <taxon>Dikarya</taxon>
        <taxon>Ascomycota</taxon>
        <taxon>Pezizomycotina</taxon>
        <taxon>Leotiomycetes</taxon>
        <taxon>Helotiales</taxon>
        <taxon>Mollisiaceae</taxon>
        <taxon>Mollisia</taxon>
    </lineage>
</organism>
<accession>A0A194XWK5</accession>
<dbReference type="OrthoDB" id="5988651at2759"/>
<sequence>MPRASNPLRYLRPILHIPRSRLISQASNGRDMSSSGFAARAQGAGDRNVNAAGGSSGTGAAKGVCGLQDKGGNGGIQGGGAGVKK</sequence>
<dbReference type="Proteomes" id="UP000070700">
    <property type="component" value="Unassembled WGS sequence"/>
</dbReference>
<dbReference type="InParanoid" id="A0A194XWK5"/>
<evidence type="ECO:0000313" key="2">
    <source>
        <dbReference type="EMBL" id="KUJ24404.1"/>
    </source>
</evidence>
<dbReference type="GeneID" id="28815665"/>
<keyword evidence="3" id="KW-1185">Reference proteome</keyword>
<dbReference type="EMBL" id="KQ947404">
    <property type="protein sequence ID" value="KUJ24404.1"/>
    <property type="molecule type" value="Genomic_DNA"/>
</dbReference>
<feature type="region of interest" description="Disordered" evidence="1">
    <location>
        <begin position="25"/>
        <end position="57"/>
    </location>
</feature>
<dbReference type="AlphaFoldDB" id="A0A194XWK5"/>
<proteinExistence type="predicted"/>
<evidence type="ECO:0000256" key="1">
    <source>
        <dbReference type="SAM" id="MobiDB-lite"/>
    </source>
</evidence>
<protein>
    <submittedName>
        <fullName evidence="2">Uncharacterized protein</fullName>
    </submittedName>
</protein>
<gene>
    <name evidence="2" type="ORF">LY89DRAFT_22039</name>
</gene>